<evidence type="ECO:0000256" key="4">
    <source>
        <dbReference type="ARBA" id="ARBA00012723"/>
    </source>
</evidence>
<dbReference type="GO" id="GO:0006457">
    <property type="term" value="P:protein folding"/>
    <property type="evidence" value="ECO:0007669"/>
    <property type="project" value="TreeGrafter"/>
</dbReference>
<dbReference type="GO" id="GO:0003756">
    <property type="term" value="F:protein disulfide isomerase activity"/>
    <property type="evidence" value="ECO:0007669"/>
    <property type="project" value="UniProtKB-EC"/>
</dbReference>
<dbReference type="PROSITE" id="PS51352">
    <property type="entry name" value="THIOREDOXIN_2"/>
    <property type="match status" value="2"/>
</dbReference>
<dbReference type="Pfam" id="PF00085">
    <property type="entry name" value="Thioredoxin"/>
    <property type="match status" value="2"/>
</dbReference>
<proteinExistence type="inferred from homology"/>
<keyword evidence="17" id="KW-1185">Reference proteome</keyword>
<dbReference type="GO" id="GO:0034976">
    <property type="term" value="P:response to endoplasmic reticulum stress"/>
    <property type="evidence" value="ECO:0007669"/>
    <property type="project" value="TreeGrafter"/>
</dbReference>
<feature type="region of interest" description="Disordered" evidence="14">
    <location>
        <begin position="468"/>
        <end position="506"/>
    </location>
</feature>
<dbReference type="CDD" id="cd02981">
    <property type="entry name" value="PDI_b_family"/>
    <property type="match status" value="1"/>
</dbReference>
<dbReference type="CDD" id="cd02995">
    <property type="entry name" value="PDI_a_PDI_a'_C"/>
    <property type="match status" value="1"/>
</dbReference>
<dbReference type="PROSITE" id="PS00194">
    <property type="entry name" value="THIOREDOXIN_1"/>
    <property type="match status" value="2"/>
</dbReference>
<feature type="signal peptide" evidence="13">
    <location>
        <begin position="1"/>
        <end position="19"/>
    </location>
</feature>
<feature type="compositionally biased region" description="Basic and acidic residues" evidence="14">
    <location>
        <begin position="490"/>
        <end position="505"/>
    </location>
</feature>
<dbReference type="Pfam" id="PF13848">
    <property type="entry name" value="Thioredoxin_6"/>
    <property type="match status" value="1"/>
</dbReference>
<dbReference type="InterPro" id="IPR017937">
    <property type="entry name" value="Thioredoxin_CS"/>
</dbReference>
<evidence type="ECO:0000256" key="8">
    <source>
        <dbReference type="ARBA" id="ARBA00023157"/>
    </source>
</evidence>
<feature type="disulfide bond" description="Redox-active" evidence="11">
    <location>
        <begin position="383"/>
        <end position="386"/>
    </location>
</feature>
<dbReference type="Proteomes" id="UP001259832">
    <property type="component" value="Unassembled WGS sequence"/>
</dbReference>
<feature type="chain" id="PRO_5041773863" description="Protein disulfide-isomerase" evidence="13">
    <location>
        <begin position="20"/>
        <end position="646"/>
    </location>
</feature>
<dbReference type="SUPFAM" id="SSF52833">
    <property type="entry name" value="Thioredoxin-like"/>
    <property type="match status" value="4"/>
</dbReference>
<feature type="region of interest" description="Disordered" evidence="14">
    <location>
        <begin position="624"/>
        <end position="646"/>
    </location>
</feature>
<evidence type="ECO:0000313" key="16">
    <source>
        <dbReference type="EMBL" id="KAK1934400.1"/>
    </source>
</evidence>
<dbReference type="InterPro" id="IPR005792">
    <property type="entry name" value="Prot_disulphide_isomerase"/>
</dbReference>
<evidence type="ECO:0000256" key="9">
    <source>
        <dbReference type="ARBA" id="ARBA00023235"/>
    </source>
</evidence>
<comment type="caution">
    <text evidence="16">The sequence shown here is derived from an EMBL/GenBank/DDBJ whole genome shotgun (WGS) entry which is preliminary data.</text>
</comment>
<dbReference type="AlphaFoldDB" id="A0AAD9LFA2"/>
<dbReference type="GO" id="GO:0005788">
    <property type="term" value="C:endoplasmic reticulum lumen"/>
    <property type="evidence" value="ECO:0007669"/>
    <property type="project" value="UniProtKB-SubCell"/>
</dbReference>
<evidence type="ECO:0000313" key="17">
    <source>
        <dbReference type="Proteomes" id="UP001259832"/>
    </source>
</evidence>
<evidence type="ECO:0000256" key="3">
    <source>
        <dbReference type="ARBA" id="ARBA00006347"/>
    </source>
</evidence>
<dbReference type="EMBL" id="JASMQC010000025">
    <property type="protein sequence ID" value="KAK1934400.1"/>
    <property type="molecule type" value="Genomic_DNA"/>
</dbReference>
<feature type="domain" description="Thioredoxin" evidence="15">
    <location>
        <begin position="333"/>
        <end position="463"/>
    </location>
</feature>
<evidence type="ECO:0000256" key="12">
    <source>
        <dbReference type="RuleBase" id="RU004208"/>
    </source>
</evidence>
<evidence type="ECO:0000256" key="1">
    <source>
        <dbReference type="ARBA" id="ARBA00001182"/>
    </source>
</evidence>
<protein>
    <recommendedName>
        <fullName evidence="4 13">Protein disulfide-isomerase</fullName>
        <ecNumber evidence="4 13">5.3.4.1</ecNumber>
    </recommendedName>
</protein>
<evidence type="ECO:0000256" key="6">
    <source>
        <dbReference type="ARBA" id="ARBA00022737"/>
    </source>
</evidence>
<dbReference type="PANTHER" id="PTHR18929:SF240">
    <property type="entry name" value="PROTEIN DISULFIDE-ISOMERASE"/>
    <property type="match status" value="1"/>
</dbReference>
<organism evidence="16 17">
    <name type="scientific">Phytophthora citrophthora</name>
    <dbReference type="NCBI Taxonomy" id="4793"/>
    <lineage>
        <taxon>Eukaryota</taxon>
        <taxon>Sar</taxon>
        <taxon>Stramenopiles</taxon>
        <taxon>Oomycota</taxon>
        <taxon>Peronosporomycetes</taxon>
        <taxon>Peronosporales</taxon>
        <taxon>Peronosporaceae</taxon>
        <taxon>Phytophthora</taxon>
    </lineage>
</organism>
<evidence type="ECO:0000256" key="7">
    <source>
        <dbReference type="ARBA" id="ARBA00022824"/>
    </source>
</evidence>
<comment type="catalytic activity">
    <reaction evidence="1 13">
        <text>Catalyzes the rearrangement of -S-S- bonds in proteins.</text>
        <dbReference type="EC" id="5.3.4.1"/>
    </reaction>
</comment>
<comment type="subcellular location">
    <subcellularLocation>
        <location evidence="2">Endoplasmic reticulum lumen</location>
    </subcellularLocation>
</comment>
<dbReference type="NCBIfam" id="TIGR01126">
    <property type="entry name" value="pdi_dom"/>
    <property type="match status" value="2"/>
</dbReference>
<keyword evidence="8 11" id="KW-1015">Disulfide bond</keyword>
<name>A0AAD9LFA2_9STRA</name>
<dbReference type="FunFam" id="3.40.30.10:FF:000836">
    <property type="entry name" value="Protein disulfide-isomerase"/>
    <property type="match status" value="1"/>
</dbReference>
<sequence length="646" mass="71907">MIQARVLALLFAVALVVRAAEFEEEEDVLVLTESNFAEAVSGHDTLLVEFYAPWCGHCKKLAPEYSVAAKNLKELDPPIRLAKVDATAESKLAEQFGIRGFPTLKFFKGDVEAVKDYDGGRTSAEIEKWVVKKSGPAVKVVETAEELKELKEANDGESRTLLEKLADADDLAVYVASTSTDVTEDAAAVNKVVLYKKFDEGKVVYDGEFEKEALGEFVKGNSLPLVITFTQDKAPMIFGGEMTEHVLAFVDTTKDYVSDIEAALKAPAKENKGKLLHVIMPSTEKRIVDYFGLKDEEMPAIMLKYGFDYKADDFVAKIKDGLAEDLIAFEKNYFEGKLTPQLKSADPEDDSEEAVKVIVGTEFQSRVIDNEKDVLLEFYAPWCGHCKALAPKYEELAEKFADVDSIMVAKMDATANEIDHPGVDVRGFPTILFFPAQDKQNPIVYEGSRDVEGFTEFLKTNAQKFELDGSEHGAEQEESSETEFLKTNAGRREGRRRGQGEEGCRARGANEASQLVSYSSFIQTMEKVEIAIRVLSLCYAVGICVMILRLQGQDTSSIMLQVVFTMVFTCPWFCRDYAARRKMVVLPEKKIKKKPDIAVATGKAVQRTQAEILAEQRERVKNLHGVGDKKLKPKVPKRKGPPQKKS</sequence>
<dbReference type="Gene3D" id="3.40.30.10">
    <property type="entry name" value="Glutaredoxin"/>
    <property type="match status" value="4"/>
</dbReference>
<keyword evidence="9 13" id="KW-0413">Isomerase</keyword>
<dbReference type="FunFam" id="3.40.30.10:FF:000107">
    <property type="entry name" value="Protein disulfide-isomerase 5-2"/>
    <property type="match status" value="1"/>
</dbReference>
<dbReference type="CDD" id="cd02961">
    <property type="entry name" value="PDI_a_family"/>
    <property type="match status" value="1"/>
</dbReference>
<comment type="similarity">
    <text evidence="3 12">Belongs to the protein disulfide isomerase family.</text>
</comment>
<dbReference type="PANTHER" id="PTHR18929">
    <property type="entry name" value="PROTEIN DISULFIDE ISOMERASE"/>
    <property type="match status" value="1"/>
</dbReference>
<feature type="domain" description="Thioredoxin" evidence="15">
    <location>
        <begin position="4"/>
        <end position="135"/>
    </location>
</feature>
<evidence type="ECO:0000256" key="14">
    <source>
        <dbReference type="SAM" id="MobiDB-lite"/>
    </source>
</evidence>
<dbReference type="InterPro" id="IPR005788">
    <property type="entry name" value="PDI_thioredoxin-like_dom"/>
</dbReference>
<dbReference type="InterPro" id="IPR036249">
    <property type="entry name" value="Thioredoxin-like_sf"/>
</dbReference>
<keyword evidence="5 13" id="KW-0732">Signal</keyword>
<evidence type="ECO:0000256" key="2">
    <source>
        <dbReference type="ARBA" id="ARBA00004319"/>
    </source>
</evidence>
<feature type="compositionally biased region" description="Basic residues" evidence="14">
    <location>
        <begin position="631"/>
        <end position="646"/>
    </location>
</feature>
<keyword evidence="10 11" id="KW-0676">Redox-active center</keyword>
<reference evidence="16" key="1">
    <citation type="submission" date="2023-08" db="EMBL/GenBank/DDBJ databases">
        <title>Reference Genome Resource for the Citrus Pathogen Phytophthora citrophthora.</title>
        <authorList>
            <person name="Moller H."/>
            <person name="Coetzee B."/>
            <person name="Rose L.J."/>
            <person name="Van Niekerk J.M."/>
        </authorList>
    </citation>
    <scope>NUCLEOTIDE SEQUENCE</scope>
    <source>
        <strain evidence="16">STE-U-9442</strain>
    </source>
</reference>
<gene>
    <name evidence="16" type="ORF">P3T76_011009</name>
</gene>
<dbReference type="InterPro" id="IPR013766">
    <property type="entry name" value="Thioredoxin_domain"/>
</dbReference>
<feature type="disulfide bond" description="Redox-active" evidence="11">
    <location>
        <begin position="55"/>
        <end position="58"/>
    </location>
</feature>
<evidence type="ECO:0000256" key="13">
    <source>
        <dbReference type="RuleBase" id="RU361130"/>
    </source>
</evidence>
<evidence type="ECO:0000256" key="5">
    <source>
        <dbReference type="ARBA" id="ARBA00022729"/>
    </source>
</evidence>
<dbReference type="PRINTS" id="PR00421">
    <property type="entry name" value="THIOREDOXIN"/>
</dbReference>
<evidence type="ECO:0000259" key="15">
    <source>
        <dbReference type="PROSITE" id="PS51352"/>
    </source>
</evidence>
<keyword evidence="7" id="KW-0256">Endoplasmic reticulum</keyword>
<dbReference type="FunFam" id="3.40.30.10:FF:000027">
    <property type="entry name" value="protein disulfide-isomerase A2"/>
    <property type="match status" value="1"/>
</dbReference>
<evidence type="ECO:0000256" key="11">
    <source>
        <dbReference type="PIRSR" id="PIRSR605792-51"/>
    </source>
</evidence>
<dbReference type="NCBIfam" id="TIGR01130">
    <property type="entry name" value="ER_PDI_fam"/>
    <property type="match status" value="1"/>
</dbReference>
<keyword evidence="6" id="KW-0677">Repeat</keyword>
<dbReference type="EC" id="5.3.4.1" evidence="4 13"/>
<evidence type="ECO:0000256" key="10">
    <source>
        <dbReference type="ARBA" id="ARBA00023284"/>
    </source>
</evidence>
<accession>A0AAD9LFA2</accession>